<comment type="function">
    <text evidence="6">Catalyzes the isomerization between 2-isopropylmalate and 3-isopropylmalate, via the formation of 2-isopropylmaleate.</text>
</comment>
<organism evidence="8 9">
    <name type="scientific">Thermanaerovibrio acidaminovorans (strain ATCC 49978 / DSM 6589 / Su883)</name>
    <name type="common">Selenomonas acidaminovorans</name>
    <dbReference type="NCBI Taxonomy" id="525903"/>
    <lineage>
        <taxon>Bacteria</taxon>
        <taxon>Thermotogati</taxon>
        <taxon>Synergistota</taxon>
        <taxon>Synergistia</taxon>
        <taxon>Synergistales</taxon>
        <taxon>Synergistaceae</taxon>
        <taxon>Thermanaerovibrio</taxon>
    </lineage>
</organism>
<comment type="subunit">
    <text evidence="6">Heterodimer of LeuC and LeuD.</text>
</comment>
<feature type="binding site" evidence="6">
    <location>
        <position position="357"/>
    </location>
    <ligand>
        <name>[4Fe-4S] cluster</name>
        <dbReference type="ChEBI" id="CHEBI:49883"/>
    </ligand>
</feature>
<dbReference type="PROSITE" id="PS01244">
    <property type="entry name" value="ACONITASE_2"/>
    <property type="match status" value="1"/>
</dbReference>
<feature type="binding site" evidence="6">
    <location>
        <position position="297"/>
    </location>
    <ligand>
        <name>[4Fe-4S] cluster</name>
        <dbReference type="ChEBI" id="CHEBI:49883"/>
    </ligand>
</feature>
<reference evidence="8 9" key="1">
    <citation type="journal article" date="2009" name="Stand. Genomic Sci.">
        <title>Complete genome sequence of Thermanaerovibrio acidaminovorans type strain (Su883).</title>
        <authorList>
            <person name="Chovatia M."/>
            <person name="Sikorski J."/>
            <person name="Schroder M."/>
            <person name="Lapidus A."/>
            <person name="Nolan M."/>
            <person name="Tice H."/>
            <person name="Glavina Del Rio T."/>
            <person name="Copeland A."/>
            <person name="Cheng J.F."/>
            <person name="Lucas S."/>
            <person name="Chen F."/>
            <person name="Bruce D."/>
            <person name="Goodwin L."/>
            <person name="Pitluck S."/>
            <person name="Ivanova N."/>
            <person name="Mavromatis K."/>
            <person name="Ovchinnikova G."/>
            <person name="Pati A."/>
            <person name="Chen A."/>
            <person name="Palaniappan K."/>
            <person name="Land M."/>
            <person name="Hauser L."/>
            <person name="Chang Y.J."/>
            <person name="Jeffries C.D."/>
            <person name="Chain P."/>
            <person name="Saunders E."/>
            <person name="Detter J.C."/>
            <person name="Brettin T."/>
            <person name="Rohde M."/>
            <person name="Goker M."/>
            <person name="Spring S."/>
            <person name="Bristow J."/>
            <person name="Markowitz V."/>
            <person name="Hugenholtz P."/>
            <person name="Kyrpides N.C."/>
            <person name="Klenk H.P."/>
            <person name="Eisen J.A."/>
        </authorList>
    </citation>
    <scope>NUCLEOTIDE SEQUENCE [LARGE SCALE GENOMIC DNA]</scope>
    <source>
        <strain evidence="9">ATCC 49978 / DSM 6589 / Su883</strain>
    </source>
</reference>
<dbReference type="InterPro" id="IPR001030">
    <property type="entry name" value="Acoase/IPM_deHydtase_lsu_aba"/>
</dbReference>
<dbReference type="RefSeq" id="WP_012870340.1">
    <property type="nucleotide sequence ID" value="NC_013522.1"/>
</dbReference>
<evidence type="ECO:0000256" key="6">
    <source>
        <dbReference type="HAMAP-Rule" id="MF_01027"/>
    </source>
</evidence>
<dbReference type="GO" id="GO:0046872">
    <property type="term" value="F:metal ion binding"/>
    <property type="evidence" value="ECO:0007669"/>
    <property type="project" value="UniProtKB-KW"/>
</dbReference>
<gene>
    <name evidence="6" type="primary">leuC</name>
    <name evidence="8" type="ordered locus">Taci_1610</name>
</gene>
<comment type="cofactor">
    <cofactor evidence="6">
        <name>[4Fe-4S] cluster</name>
        <dbReference type="ChEBI" id="CHEBI:49883"/>
    </cofactor>
    <text evidence="6">Binds 1 [4Fe-4S] cluster per subunit.</text>
</comment>
<dbReference type="NCBIfam" id="TIGR01343">
    <property type="entry name" value="hacA_fam"/>
    <property type="match status" value="1"/>
</dbReference>
<keyword evidence="2 6" id="KW-0479">Metal-binding</keyword>
<keyword evidence="4 6" id="KW-0411">Iron-sulfur</keyword>
<evidence type="ECO:0000256" key="1">
    <source>
        <dbReference type="ARBA" id="ARBA00022485"/>
    </source>
</evidence>
<proteinExistence type="inferred from homology"/>
<dbReference type="InterPro" id="IPR033941">
    <property type="entry name" value="IPMI_cat"/>
</dbReference>
<dbReference type="NCBIfam" id="NF001614">
    <property type="entry name" value="PRK00402.1"/>
    <property type="match status" value="1"/>
</dbReference>
<comment type="catalytic activity">
    <reaction evidence="6">
        <text>(2R,3S)-3-isopropylmalate = (2S)-2-isopropylmalate</text>
        <dbReference type="Rhea" id="RHEA:32287"/>
        <dbReference type="ChEBI" id="CHEBI:1178"/>
        <dbReference type="ChEBI" id="CHEBI:35121"/>
        <dbReference type="EC" id="4.2.1.33"/>
    </reaction>
</comment>
<dbReference type="GO" id="GO:0003861">
    <property type="term" value="F:3-isopropylmalate dehydratase activity"/>
    <property type="evidence" value="ECO:0007669"/>
    <property type="project" value="UniProtKB-UniRule"/>
</dbReference>
<dbReference type="InterPro" id="IPR006251">
    <property type="entry name" value="Homoacnase/IPMdehydase_lsu"/>
</dbReference>
<keyword evidence="6" id="KW-0100">Branched-chain amino acid biosynthesis</keyword>
<dbReference type="EMBL" id="CP001818">
    <property type="protein sequence ID" value="ACZ19831.1"/>
    <property type="molecule type" value="Genomic_DNA"/>
</dbReference>
<feature type="domain" description="Aconitase/3-isopropylmalate dehydratase large subunit alpha/beta/alpha" evidence="7">
    <location>
        <begin position="18"/>
        <end position="408"/>
    </location>
</feature>
<dbReference type="InterPro" id="IPR015931">
    <property type="entry name" value="Acnase/IPM_dHydase_lsu_aba_1/3"/>
</dbReference>
<dbReference type="KEGG" id="tai:Taci_1610"/>
<protein>
    <recommendedName>
        <fullName evidence="6">3-isopropylmalate dehydratase large subunit</fullName>
        <ecNumber evidence="6">4.2.1.33</ecNumber>
    </recommendedName>
    <alternativeName>
        <fullName evidence="6">Alpha-IPM isomerase</fullName>
        <shortName evidence="6">IPMI</shortName>
    </alternativeName>
    <alternativeName>
        <fullName evidence="6">Isopropylmalate isomerase</fullName>
    </alternativeName>
</protein>
<comment type="similarity">
    <text evidence="6">Belongs to the aconitase/IPM isomerase family. LeuC type 2 subfamily.</text>
</comment>
<dbReference type="UniPathway" id="UPA00048">
    <property type="reaction ID" value="UER00071"/>
</dbReference>
<evidence type="ECO:0000259" key="7">
    <source>
        <dbReference type="Pfam" id="PF00330"/>
    </source>
</evidence>
<dbReference type="CDD" id="cd01583">
    <property type="entry name" value="IPMI"/>
    <property type="match status" value="1"/>
</dbReference>
<keyword evidence="6" id="KW-0028">Amino-acid biosynthesis</keyword>
<dbReference type="PATRIC" id="fig|525903.6.peg.1606"/>
<dbReference type="eggNOG" id="COG0065">
    <property type="taxonomic scope" value="Bacteria"/>
</dbReference>
<dbReference type="NCBIfam" id="TIGR02086">
    <property type="entry name" value="IPMI_arch"/>
    <property type="match status" value="1"/>
</dbReference>
<dbReference type="Pfam" id="PF00330">
    <property type="entry name" value="Aconitase"/>
    <property type="match status" value="1"/>
</dbReference>
<dbReference type="GO" id="GO:0051539">
    <property type="term" value="F:4 iron, 4 sulfur cluster binding"/>
    <property type="evidence" value="ECO:0007669"/>
    <property type="project" value="UniProtKB-KW"/>
</dbReference>
<dbReference type="InterPro" id="IPR018136">
    <property type="entry name" value="Aconitase_4Fe-4S_BS"/>
</dbReference>
<dbReference type="STRING" id="525903.Taci_1610"/>
<dbReference type="SUPFAM" id="SSF53732">
    <property type="entry name" value="Aconitase iron-sulfur domain"/>
    <property type="match status" value="1"/>
</dbReference>
<accession>D1B740</accession>
<evidence type="ECO:0000313" key="8">
    <source>
        <dbReference type="EMBL" id="ACZ19831.1"/>
    </source>
</evidence>
<dbReference type="EC" id="4.2.1.33" evidence="6"/>
<keyword evidence="9" id="KW-1185">Reference proteome</keyword>
<sequence>MARTMIRAIMARNGGQGEEGQVVKVRVDLAFANDITAPPAITEFRRMGARRVFDPDRCAIVPDHFTPPKDMASAEQLKVCREFAREQGLLFFEPGKCGVEHAFLPQEGYVLPGEVVVGADSHTCTMGALGALGTGMGSTDLAAIWALGHTWMKVPPTVRVHLEGSFKPFVGGKDAMLHIIGTLGVDGARYRALEFHGDGVRSLSMDGRMTMANMGIECGAKAALFVPDEATLAYVAPRARRSFEPVYPDPGAAYERELTVRLDSLPPLVACPNLPSNVRPARELRDVEIHQVFIGSCTNGRIEDLRQAAKVLKGRRLHPSVRGVLIPASRRDMAAAMQEGLMEVFMEAGFSICTPSCGPCLGGHLGILAEGEVCVSTGNRNFTGRMGHPRSQVYLASPAVAAASGVMGRIWDPSELQ</sequence>
<dbReference type="OrthoDB" id="9802769at2"/>
<dbReference type="HAMAP" id="MF_01027">
    <property type="entry name" value="LeuC_type2"/>
    <property type="match status" value="1"/>
</dbReference>
<dbReference type="HOGENOM" id="CLU_006714_3_4_0"/>
<dbReference type="Proteomes" id="UP000002030">
    <property type="component" value="Chromosome"/>
</dbReference>
<keyword evidence="5 6" id="KW-0456">Lyase</keyword>
<evidence type="ECO:0000256" key="4">
    <source>
        <dbReference type="ARBA" id="ARBA00023014"/>
    </source>
</evidence>
<name>D1B740_THEAS</name>
<dbReference type="PANTHER" id="PTHR43822">
    <property type="entry name" value="HOMOACONITASE, MITOCHONDRIAL-RELATED"/>
    <property type="match status" value="1"/>
</dbReference>
<evidence type="ECO:0000256" key="5">
    <source>
        <dbReference type="ARBA" id="ARBA00023239"/>
    </source>
</evidence>
<dbReference type="InterPro" id="IPR036008">
    <property type="entry name" value="Aconitase_4Fe-4S_dom"/>
</dbReference>
<evidence type="ECO:0000256" key="3">
    <source>
        <dbReference type="ARBA" id="ARBA00023004"/>
    </source>
</evidence>
<dbReference type="Gene3D" id="3.30.499.10">
    <property type="entry name" value="Aconitase, domain 3"/>
    <property type="match status" value="2"/>
</dbReference>
<feature type="binding site" evidence="6">
    <location>
        <position position="360"/>
    </location>
    <ligand>
        <name>[4Fe-4S] cluster</name>
        <dbReference type="ChEBI" id="CHEBI:49883"/>
    </ligand>
</feature>
<dbReference type="EnsemblBacteria" id="ACZ19831">
    <property type="protein sequence ID" value="ACZ19831"/>
    <property type="gene ID" value="Taci_1610"/>
</dbReference>
<keyword evidence="3 6" id="KW-0408">Iron</keyword>
<dbReference type="PRINTS" id="PR00415">
    <property type="entry name" value="ACONITASE"/>
</dbReference>
<dbReference type="PROSITE" id="PS00450">
    <property type="entry name" value="ACONITASE_1"/>
    <property type="match status" value="1"/>
</dbReference>
<dbReference type="PANTHER" id="PTHR43822:SF16">
    <property type="entry name" value="3-ISOPROPYLMALATE DEHYDRATASE LARGE SUBUNIT 2"/>
    <property type="match status" value="1"/>
</dbReference>
<dbReference type="AlphaFoldDB" id="D1B740"/>
<evidence type="ECO:0000256" key="2">
    <source>
        <dbReference type="ARBA" id="ARBA00022723"/>
    </source>
</evidence>
<comment type="pathway">
    <text evidence="6">Amino-acid biosynthesis; L-leucine biosynthesis; L-leucine from 3-methyl-2-oxobutanoate: step 2/4.</text>
</comment>
<dbReference type="InterPro" id="IPR011826">
    <property type="entry name" value="HAcnase/IPMdehydase_lsu_prok"/>
</dbReference>
<dbReference type="GO" id="GO:0009098">
    <property type="term" value="P:L-leucine biosynthetic process"/>
    <property type="evidence" value="ECO:0007669"/>
    <property type="project" value="UniProtKB-UniRule"/>
</dbReference>
<keyword evidence="6" id="KW-0432">Leucine biosynthesis</keyword>
<keyword evidence="1 6" id="KW-0004">4Fe-4S</keyword>
<dbReference type="InterPro" id="IPR050067">
    <property type="entry name" value="IPM_dehydratase_rel_enz"/>
</dbReference>
<evidence type="ECO:0000313" key="9">
    <source>
        <dbReference type="Proteomes" id="UP000002030"/>
    </source>
</evidence>